<evidence type="ECO:0008006" key="3">
    <source>
        <dbReference type="Google" id="ProtNLM"/>
    </source>
</evidence>
<dbReference type="Gene3D" id="3.40.50.10320">
    <property type="entry name" value="LmbE-like"/>
    <property type="match status" value="1"/>
</dbReference>
<dbReference type="Proteomes" id="UP000673394">
    <property type="component" value="Unassembled WGS sequence"/>
</dbReference>
<dbReference type="RefSeq" id="WP_210658890.1">
    <property type="nucleotide sequence ID" value="NZ_JAGKSP010000005.1"/>
</dbReference>
<organism evidence="1 2">
    <name type="scientific">Paenibacillus lignilyticus</name>
    <dbReference type="NCBI Taxonomy" id="1172615"/>
    <lineage>
        <taxon>Bacteria</taxon>
        <taxon>Bacillati</taxon>
        <taxon>Bacillota</taxon>
        <taxon>Bacilli</taxon>
        <taxon>Bacillales</taxon>
        <taxon>Paenibacillaceae</taxon>
        <taxon>Paenibacillus</taxon>
    </lineage>
</organism>
<gene>
    <name evidence="1" type="ORF">I8J30_14780</name>
</gene>
<keyword evidence="2" id="KW-1185">Reference proteome</keyword>
<name>A0ABS5CDB6_9BACL</name>
<accession>A0ABS5CDB6</accession>
<proteinExistence type="predicted"/>
<evidence type="ECO:0000313" key="1">
    <source>
        <dbReference type="EMBL" id="MBP3963979.1"/>
    </source>
</evidence>
<protein>
    <recommendedName>
        <fullName evidence="3">PIG-L family deacetylase</fullName>
    </recommendedName>
</protein>
<comment type="caution">
    <text evidence="1">The sequence shown here is derived from an EMBL/GenBank/DDBJ whole genome shotgun (WGS) entry which is preliminary data.</text>
</comment>
<sequence>MSTKMKILPIEDVIPETNIIVISPHYDDFLFFLGGYVLELKERGLLHTKQFRIINVFSRSNYLAHTGSGNFDAGLERIKLATGKRLLEDLNCIDELLNPYNYGYELLAEYECFTRGKALASSEMEFPHGMFPDFDERDQQIYDRMLERIAQWAMLPDTALVFPIAFKEHIDHFIVREAAVRIASGLGSEARAAFYFQEDKPYGGIATEEEEARIDAFILAHRLERRGYRHHPESVADLAFKHYISQVDEVYRIGVRNRADALSRMYETAFPCDQLFRYPS</sequence>
<dbReference type="InterPro" id="IPR024078">
    <property type="entry name" value="LmbE-like_dom_sf"/>
</dbReference>
<evidence type="ECO:0000313" key="2">
    <source>
        <dbReference type="Proteomes" id="UP000673394"/>
    </source>
</evidence>
<reference evidence="1 2" key="1">
    <citation type="submission" date="2021-04" db="EMBL/GenBank/DDBJ databases">
        <title>Paenibacillus sp. DLE-14 whole genome sequence.</title>
        <authorList>
            <person name="Ham Y.J."/>
        </authorList>
    </citation>
    <scope>NUCLEOTIDE SEQUENCE [LARGE SCALE GENOMIC DNA]</scope>
    <source>
        <strain evidence="1 2">DLE-14</strain>
    </source>
</reference>
<dbReference type="EMBL" id="JAGKSP010000005">
    <property type="protein sequence ID" value="MBP3963979.1"/>
    <property type="molecule type" value="Genomic_DNA"/>
</dbReference>